<dbReference type="AlphaFoldDB" id="S5TUL9"/>
<name>S5TUL9_9GAMM</name>
<dbReference type="EMBL" id="CP005996">
    <property type="protein sequence ID" value="AGS38718.1"/>
    <property type="molecule type" value="Genomic_DNA"/>
</dbReference>
<evidence type="ECO:0000313" key="2">
    <source>
        <dbReference type="Proteomes" id="UP000015380"/>
    </source>
</evidence>
<dbReference type="HOGENOM" id="CLU_3327081_0_0_6"/>
<gene>
    <name evidence="1" type="ORF">CYCME_0376</name>
</gene>
<protein>
    <submittedName>
        <fullName evidence="1">Uncharacterized protein</fullName>
    </submittedName>
</protein>
<keyword evidence="2" id="KW-1185">Reference proteome</keyword>
<reference evidence="2" key="2">
    <citation type="journal article" date="2016" name="Environ. Microbiol. Rep.">
        <title>Analysis of defence systems and a conjugative IncP-1 plasmid in the marine polyaromatic hydrocarbons-degrading bacterium Cycloclasticus sp. 78-ME.</title>
        <authorList>
            <person name="Yakimov M.M."/>
            <person name="Crisafi F."/>
            <person name="Messina E."/>
            <person name="Smedile F."/>
            <person name="Lopatina A."/>
            <person name="Denaro R."/>
            <person name="Pieper D.H."/>
            <person name="Golyshin P.N."/>
            <person name="Giuliano L."/>
        </authorList>
    </citation>
    <scope>NUCLEOTIDE SEQUENCE [LARGE SCALE GENOMIC DNA]</scope>
    <source>
        <strain evidence="2">78-ME</strain>
    </source>
</reference>
<reference evidence="1 2" key="1">
    <citation type="submission" date="2013-05" db="EMBL/GenBank/DDBJ databases">
        <title>Between feast and famine: a lifestyle of most important marine PAH-degrading bacterium Cycloclasticus sp. 7ME.</title>
        <authorList>
            <person name="Yakimov M.M."/>
            <person name="Messina E."/>
            <person name="Genovese M."/>
            <person name="Denaro R."/>
            <person name="Crisafi F."/>
            <person name="Russo D."/>
            <person name="Cappello S."/>
            <person name="Santisi S."/>
            <person name="Smedile F."/>
            <person name="Golyshina O.V."/>
            <person name="Tran H."/>
            <person name="Pieper D.H."/>
            <person name="Golyshin P.N."/>
            <person name="Giuliano L."/>
        </authorList>
    </citation>
    <scope>NUCLEOTIDE SEQUENCE [LARGE SCALE GENOMIC DNA]</scope>
    <source>
        <strain evidence="1 2">78-ME</strain>
    </source>
</reference>
<sequence>MLVTNTIVYKYLLSGGSMPQQVKVYIDNEGLLGMGGTL</sequence>
<dbReference type="KEGG" id="cza:CYCME_0376"/>
<proteinExistence type="predicted"/>
<accession>S5TUL9</accession>
<evidence type="ECO:0000313" key="1">
    <source>
        <dbReference type="EMBL" id="AGS38718.1"/>
    </source>
</evidence>
<dbReference type="Proteomes" id="UP000015380">
    <property type="component" value="Chromosome"/>
</dbReference>
<organism evidence="1 2">
    <name type="scientific">Cycloclasticus zancles 78-ME</name>
    <dbReference type="NCBI Taxonomy" id="1198232"/>
    <lineage>
        <taxon>Bacteria</taxon>
        <taxon>Pseudomonadati</taxon>
        <taxon>Pseudomonadota</taxon>
        <taxon>Gammaproteobacteria</taxon>
        <taxon>Thiotrichales</taxon>
        <taxon>Piscirickettsiaceae</taxon>
        <taxon>Cycloclasticus</taxon>
    </lineage>
</organism>